<keyword evidence="5 7" id="KW-0378">Hydrolase</keyword>
<comment type="similarity">
    <text evidence="2 7">Belongs to the peptidase S41A family.</text>
</comment>
<evidence type="ECO:0000256" key="3">
    <source>
        <dbReference type="ARBA" id="ARBA00022029"/>
    </source>
</evidence>
<proteinExistence type="inferred from homology"/>
<dbReference type="InterPro" id="IPR055210">
    <property type="entry name" value="CtpA/B_N"/>
</dbReference>
<feature type="domain" description="PDZ" evidence="8">
    <location>
        <begin position="100"/>
        <end position="182"/>
    </location>
</feature>
<keyword evidence="6 7" id="KW-0720">Serine protease</keyword>
<dbReference type="Gene3D" id="3.30.750.44">
    <property type="match status" value="1"/>
</dbReference>
<dbReference type="OrthoDB" id="9812068at2"/>
<dbReference type="Pfam" id="PF22694">
    <property type="entry name" value="CtpB_N-like"/>
    <property type="match status" value="1"/>
</dbReference>
<dbReference type="PROSITE" id="PS50106">
    <property type="entry name" value="PDZ"/>
    <property type="match status" value="1"/>
</dbReference>
<dbReference type="InterPro" id="IPR004447">
    <property type="entry name" value="Peptidase_S41A"/>
</dbReference>
<dbReference type="InterPro" id="IPR005151">
    <property type="entry name" value="Tail-specific_protease"/>
</dbReference>
<evidence type="ECO:0000256" key="2">
    <source>
        <dbReference type="ARBA" id="ARBA00009179"/>
    </source>
</evidence>
<dbReference type="InterPro" id="IPR036365">
    <property type="entry name" value="PGBD-like_sf"/>
</dbReference>
<dbReference type="InterPro" id="IPR001478">
    <property type="entry name" value="PDZ"/>
</dbReference>
<evidence type="ECO:0000313" key="9">
    <source>
        <dbReference type="EMBL" id="PTI30057.1"/>
    </source>
</evidence>
<evidence type="ECO:0000256" key="6">
    <source>
        <dbReference type="ARBA" id="ARBA00022825"/>
    </source>
</evidence>
<dbReference type="Proteomes" id="UP000241209">
    <property type="component" value="Unassembled WGS sequence"/>
</dbReference>
<dbReference type="Gene3D" id="3.90.226.10">
    <property type="entry name" value="2-enoyl-CoA Hydratase, Chain A, domain 1"/>
    <property type="match status" value="1"/>
</dbReference>
<dbReference type="Gene3D" id="2.30.42.10">
    <property type="match status" value="1"/>
</dbReference>
<sequence>MKPFKNKQKKQITMPLYKLFIILFVTVLLTSVVTFASYKFGLYFGNDKQKSLNKIEEAYKQIDDDYYKDVDDEKLTQGAIDGMIKSLDDPYSEYISSKDTTTYNEEISGDFVGIGAEMEVHKGYVRITSPMKDSPAEKAGIKPLDVVTKVDNQSIKNKSLNEIVSKVRGKEGTTVNLTIKREGKEPFDVKIKRDKIHLTSVDYTKKNDTGIISISKFQNKTTKELKSALKQAKKDNVKHVVLDLRNNPGGLLDEVVTSVNLFVDKGKPVIYLETKGDKPQAVETENDKMAGIDDMDYSVLVNKGSASAAEIFAGALQDYKIADVLGTTTFGKGIGQVHKEFNDSSILKYTNMRWLTPNKSYIHKKGIKPDKTISAPKYEGIEIIDPTKSYELGDKSKEIKSIKIGLDALGYNTSNENETFDAQLENNVKAFQSEHKLEPNGVFTDETTKKFIELLRKKIRAEDKQLDEAIDYIHK</sequence>
<evidence type="ECO:0000256" key="1">
    <source>
        <dbReference type="ARBA" id="ARBA00004162"/>
    </source>
</evidence>
<dbReference type="NCBIfam" id="TIGR00225">
    <property type="entry name" value="prc"/>
    <property type="match status" value="1"/>
</dbReference>
<keyword evidence="4 7" id="KW-0645">Protease</keyword>
<dbReference type="InterPro" id="IPR002477">
    <property type="entry name" value="Peptidoglycan-bd-like"/>
</dbReference>
<dbReference type="FunFam" id="2.30.42.10:FF:000063">
    <property type="entry name" value="Peptidase, S41 family"/>
    <property type="match status" value="1"/>
</dbReference>
<dbReference type="GO" id="GO:0007165">
    <property type="term" value="P:signal transduction"/>
    <property type="evidence" value="ECO:0007669"/>
    <property type="project" value="TreeGrafter"/>
</dbReference>
<organism evidence="9 10">
    <name type="scientific">Mammaliicoccus vitulinus</name>
    <dbReference type="NCBI Taxonomy" id="71237"/>
    <lineage>
        <taxon>Bacteria</taxon>
        <taxon>Bacillati</taxon>
        <taxon>Bacillota</taxon>
        <taxon>Bacilli</taxon>
        <taxon>Bacillales</taxon>
        <taxon>Staphylococcaceae</taxon>
        <taxon>Mammaliicoccus</taxon>
    </lineage>
</organism>
<dbReference type="SUPFAM" id="SSF52096">
    <property type="entry name" value="ClpP/crotonase"/>
    <property type="match status" value="1"/>
</dbReference>
<dbReference type="GO" id="GO:0004175">
    <property type="term" value="F:endopeptidase activity"/>
    <property type="evidence" value="ECO:0007669"/>
    <property type="project" value="TreeGrafter"/>
</dbReference>
<dbReference type="PANTHER" id="PTHR32060:SF30">
    <property type="entry name" value="CARBOXY-TERMINAL PROCESSING PROTEASE CTPA"/>
    <property type="match status" value="1"/>
</dbReference>
<evidence type="ECO:0000259" key="8">
    <source>
        <dbReference type="PROSITE" id="PS50106"/>
    </source>
</evidence>
<dbReference type="FunFam" id="3.30.750.44:FF:000001">
    <property type="entry name" value="S41 family peptidase"/>
    <property type="match status" value="1"/>
</dbReference>
<dbReference type="Gene3D" id="1.10.101.10">
    <property type="entry name" value="PGBD-like superfamily/PGBD"/>
    <property type="match status" value="1"/>
</dbReference>
<dbReference type="InterPro" id="IPR029045">
    <property type="entry name" value="ClpP/crotonase-like_dom_sf"/>
</dbReference>
<protein>
    <recommendedName>
        <fullName evidence="3">Probable CtpA-like serine protease</fullName>
    </recommendedName>
</protein>
<dbReference type="SUPFAM" id="SSF50156">
    <property type="entry name" value="PDZ domain-like"/>
    <property type="match status" value="1"/>
</dbReference>
<dbReference type="InterPro" id="IPR036034">
    <property type="entry name" value="PDZ_sf"/>
</dbReference>
<dbReference type="AlphaFoldDB" id="A0A2T4PUI0"/>
<dbReference type="SMART" id="SM00228">
    <property type="entry name" value="PDZ"/>
    <property type="match status" value="1"/>
</dbReference>
<reference evidence="9 10" key="1">
    <citation type="journal article" date="2016" name="Front. Microbiol.">
        <title>Comprehensive Phylogenetic Analysis of Bovine Non-aureus Staphylococci Species Based on Whole-Genome Sequencing.</title>
        <authorList>
            <person name="Naushad S."/>
            <person name="Barkema H.W."/>
            <person name="Luby C."/>
            <person name="Condas L.A."/>
            <person name="Nobrega D.B."/>
            <person name="Carson D.A."/>
            <person name="De Buck J."/>
        </authorList>
    </citation>
    <scope>NUCLEOTIDE SEQUENCE [LARGE SCALE GENOMIC DNA]</scope>
    <source>
        <strain evidence="9 10">SNUC 2204</strain>
    </source>
</reference>
<gene>
    <name evidence="9" type="ORF">BU072_05200</name>
</gene>
<name>A0A2T4PUI0_9STAP</name>
<comment type="subcellular location">
    <subcellularLocation>
        <location evidence="1">Cell membrane</location>
        <topology evidence="1">Single-pass membrane protein</topology>
    </subcellularLocation>
</comment>
<dbReference type="CDD" id="cd07560">
    <property type="entry name" value="Peptidase_S41_CPP"/>
    <property type="match status" value="1"/>
</dbReference>
<dbReference type="GO" id="GO:0005886">
    <property type="term" value="C:plasma membrane"/>
    <property type="evidence" value="ECO:0007669"/>
    <property type="project" value="UniProtKB-SubCell"/>
</dbReference>
<dbReference type="GO" id="GO:0030288">
    <property type="term" value="C:outer membrane-bounded periplasmic space"/>
    <property type="evidence" value="ECO:0007669"/>
    <property type="project" value="TreeGrafter"/>
</dbReference>
<dbReference type="PANTHER" id="PTHR32060">
    <property type="entry name" value="TAIL-SPECIFIC PROTEASE"/>
    <property type="match status" value="1"/>
</dbReference>
<dbReference type="STRING" id="1167632.GCA_000286335_01180"/>
<evidence type="ECO:0000256" key="5">
    <source>
        <dbReference type="ARBA" id="ARBA00022801"/>
    </source>
</evidence>
<evidence type="ECO:0000256" key="7">
    <source>
        <dbReference type="RuleBase" id="RU004404"/>
    </source>
</evidence>
<dbReference type="GO" id="GO:0008236">
    <property type="term" value="F:serine-type peptidase activity"/>
    <property type="evidence" value="ECO:0007669"/>
    <property type="project" value="UniProtKB-KW"/>
</dbReference>
<dbReference type="EMBL" id="PZFK01000008">
    <property type="protein sequence ID" value="PTI30057.1"/>
    <property type="molecule type" value="Genomic_DNA"/>
</dbReference>
<accession>A0A2T4PUI0</accession>
<evidence type="ECO:0000313" key="10">
    <source>
        <dbReference type="Proteomes" id="UP000241209"/>
    </source>
</evidence>
<dbReference type="InterPro" id="IPR036366">
    <property type="entry name" value="PGBDSf"/>
</dbReference>
<dbReference type="CDD" id="cd06782">
    <property type="entry name" value="cpPDZ_CPP-like"/>
    <property type="match status" value="1"/>
</dbReference>
<evidence type="ECO:0000256" key="4">
    <source>
        <dbReference type="ARBA" id="ARBA00022670"/>
    </source>
</evidence>
<comment type="caution">
    <text evidence="9">The sequence shown here is derived from an EMBL/GenBank/DDBJ whole genome shotgun (WGS) entry which is preliminary data.</text>
</comment>
<dbReference type="RefSeq" id="WP_107556882.1">
    <property type="nucleotide sequence ID" value="NZ_JAMWIB010000001.1"/>
</dbReference>
<dbReference type="Pfam" id="PF13180">
    <property type="entry name" value="PDZ_2"/>
    <property type="match status" value="1"/>
</dbReference>
<dbReference type="SMART" id="SM00245">
    <property type="entry name" value="TSPc"/>
    <property type="match status" value="1"/>
</dbReference>
<dbReference type="GO" id="GO:0006508">
    <property type="term" value="P:proteolysis"/>
    <property type="evidence" value="ECO:0007669"/>
    <property type="project" value="UniProtKB-KW"/>
</dbReference>
<dbReference type="Pfam" id="PF03572">
    <property type="entry name" value="Peptidase_S41"/>
    <property type="match status" value="1"/>
</dbReference>
<dbReference type="SUPFAM" id="SSF47090">
    <property type="entry name" value="PGBD-like"/>
    <property type="match status" value="1"/>
</dbReference>
<dbReference type="Pfam" id="PF01471">
    <property type="entry name" value="PG_binding_1"/>
    <property type="match status" value="1"/>
</dbReference>